<keyword evidence="13" id="KW-1185">Reference proteome</keyword>
<gene>
    <name evidence="12" type="ORF">CWO92_17050</name>
</gene>
<dbReference type="EMBL" id="PIQO01000015">
    <property type="protein sequence ID" value="PKR83721.1"/>
    <property type="molecule type" value="Genomic_DNA"/>
</dbReference>
<dbReference type="GO" id="GO:0007059">
    <property type="term" value="P:chromosome segregation"/>
    <property type="evidence" value="ECO:0007669"/>
    <property type="project" value="UniProtKB-KW"/>
</dbReference>
<dbReference type="Proteomes" id="UP000233440">
    <property type="component" value="Unassembled WGS sequence"/>
</dbReference>
<evidence type="ECO:0000256" key="3">
    <source>
        <dbReference type="ARBA" id="ARBA00022618"/>
    </source>
</evidence>
<evidence type="ECO:0000256" key="9">
    <source>
        <dbReference type="PROSITE-ProRule" id="PRU01248"/>
    </source>
</evidence>
<dbReference type="PROSITE" id="PS51898">
    <property type="entry name" value="TYR_RECOMBINASE"/>
    <property type="match status" value="1"/>
</dbReference>
<evidence type="ECO:0000313" key="12">
    <source>
        <dbReference type="EMBL" id="PKR83721.1"/>
    </source>
</evidence>
<dbReference type="OrthoDB" id="974902at2"/>
<keyword evidence="4" id="KW-0159">Chromosome partition</keyword>
<evidence type="ECO:0000256" key="1">
    <source>
        <dbReference type="ARBA" id="ARBA00004496"/>
    </source>
</evidence>
<dbReference type="RefSeq" id="WP_101355419.1">
    <property type="nucleotide sequence ID" value="NZ_PIQO01000015.1"/>
</dbReference>
<evidence type="ECO:0000256" key="8">
    <source>
        <dbReference type="ARBA" id="ARBA00023306"/>
    </source>
</evidence>
<keyword evidence="8" id="KW-0131">Cell cycle</keyword>
<name>A0A2N3LGH6_9BACI</name>
<organism evidence="12 13">
    <name type="scientific">Heyndrickxia camelliae</name>
    <dbReference type="NCBI Taxonomy" id="1707093"/>
    <lineage>
        <taxon>Bacteria</taxon>
        <taxon>Bacillati</taxon>
        <taxon>Bacillota</taxon>
        <taxon>Bacilli</taxon>
        <taxon>Bacillales</taxon>
        <taxon>Bacillaceae</taxon>
        <taxon>Heyndrickxia</taxon>
    </lineage>
</organism>
<dbReference type="GO" id="GO:0005737">
    <property type="term" value="C:cytoplasm"/>
    <property type="evidence" value="ECO:0007669"/>
    <property type="project" value="UniProtKB-SubCell"/>
</dbReference>
<dbReference type="InterPro" id="IPR004107">
    <property type="entry name" value="Integrase_SAM-like_N"/>
</dbReference>
<dbReference type="InterPro" id="IPR050090">
    <property type="entry name" value="Tyrosine_recombinase_XerCD"/>
</dbReference>
<proteinExistence type="predicted"/>
<feature type="domain" description="Tyr recombinase" evidence="10">
    <location>
        <begin position="106"/>
        <end position="274"/>
    </location>
</feature>
<accession>A0A2N3LGH6</accession>
<dbReference type="InterPro" id="IPR013762">
    <property type="entry name" value="Integrase-like_cat_sf"/>
</dbReference>
<evidence type="ECO:0000259" key="11">
    <source>
        <dbReference type="PROSITE" id="PS51900"/>
    </source>
</evidence>
<evidence type="ECO:0000256" key="6">
    <source>
        <dbReference type="ARBA" id="ARBA00023125"/>
    </source>
</evidence>
<dbReference type="InterPro" id="IPR044068">
    <property type="entry name" value="CB"/>
</dbReference>
<dbReference type="Gene3D" id="1.10.443.10">
    <property type="entry name" value="Intergrase catalytic core"/>
    <property type="match status" value="1"/>
</dbReference>
<protein>
    <submittedName>
        <fullName evidence="12">Recombinase XerC</fullName>
    </submittedName>
</protein>
<dbReference type="InterPro" id="IPR010998">
    <property type="entry name" value="Integrase_recombinase_N"/>
</dbReference>
<keyword evidence="5" id="KW-0229">DNA integration</keyword>
<dbReference type="Gene3D" id="1.10.150.130">
    <property type="match status" value="1"/>
</dbReference>
<dbReference type="GO" id="GO:0006310">
    <property type="term" value="P:DNA recombination"/>
    <property type="evidence" value="ECO:0007669"/>
    <property type="project" value="UniProtKB-KW"/>
</dbReference>
<dbReference type="SUPFAM" id="SSF56349">
    <property type="entry name" value="DNA breaking-rejoining enzymes"/>
    <property type="match status" value="1"/>
</dbReference>
<evidence type="ECO:0000256" key="7">
    <source>
        <dbReference type="ARBA" id="ARBA00023172"/>
    </source>
</evidence>
<dbReference type="GO" id="GO:0003677">
    <property type="term" value="F:DNA binding"/>
    <property type="evidence" value="ECO:0007669"/>
    <property type="project" value="UniProtKB-UniRule"/>
</dbReference>
<dbReference type="PANTHER" id="PTHR30349">
    <property type="entry name" value="PHAGE INTEGRASE-RELATED"/>
    <property type="match status" value="1"/>
</dbReference>
<sequence>MRNNSNEAIPLILDFCHWLKEQKKSPGTITTYKREIERFQEWLQQKQSNLEDLTKSDIQDYILFLEQQQKSLATIDKTMGAIRTFAKFLEKPDLTFGIKLEPVVKEDIETLSDEQYELLLREVKEDGNLRDIAIVYMLLHTGIRVSELCSLNRNNVDFLKNQLIIEKAENKRSIPLSKELSMHLENYLTFHSSEDAIFITKSGERITERAVQYMLKKYNVNPNKLRHTFCQRLVDARVDLDIVSRLAGIKDLNVIKRYVKRSSLNRSRLEEVINNTFINDTLG</sequence>
<evidence type="ECO:0000256" key="2">
    <source>
        <dbReference type="ARBA" id="ARBA00022490"/>
    </source>
</evidence>
<dbReference type="Pfam" id="PF02899">
    <property type="entry name" value="Phage_int_SAM_1"/>
    <property type="match status" value="1"/>
</dbReference>
<evidence type="ECO:0000256" key="4">
    <source>
        <dbReference type="ARBA" id="ARBA00022829"/>
    </source>
</evidence>
<dbReference type="GO" id="GO:0015074">
    <property type="term" value="P:DNA integration"/>
    <property type="evidence" value="ECO:0007669"/>
    <property type="project" value="UniProtKB-KW"/>
</dbReference>
<keyword evidence="3" id="KW-0132">Cell division</keyword>
<comment type="subcellular location">
    <subcellularLocation>
        <location evidence="1">Cytoplasm</location>
    </subcellularLocation>
</comment>
<keyword evidence="6 9" id="KW-0238">DNA-binding</keyword>
<reference evidence="12 13" key="1">
    <citation type="submission" date="2017-11" db="EMBL/GenBank/DDBJ databases">
        <title>Bacillus camelliae sp. nov., isolated from pu'er tea.</title>
        <authorList>
            <person name="Niu L."/>
        </authorList>
    </citation>
    <scope>NUCLEOTIDE SEQUENCE [LARGE SCALE GENOMIC DNA]</scope>
    <source>
        <strain evidence="12 13">7578-1</strain>
    </source>
</reference>
<evidence type="ECO:0000259" key="10">
    <source>
        <dbReference type="PROSITE" id="PS51898"/>
    </source>
</evidence>
<dbReference type="InterPro" id="IPR011010">
    <property type="entry name" value="DNA_brk_join_enz"/>
</dbReference>
<dbReference type="CDD" id="cd00397">
    <property type="entry name" value="DNA_BRE_C"/>
    <property type="match status" value="1"/>
</dbReference>
<dbReference type="Pfam" id="PF00589">
    <property type="entry name" value="Phage_integrase"/>
    <property type="match status" value="1"/>
</dbReference>
<dbReference type="InterPro" id="IPR002104">
    <property type="entry name" value="Integrase_catalytic"/>
</dbReference>
<evidence type="ECO:0000256" key="5">
    <source>
        <dbReference type="ARBA" id="ARBA00022908"/>
    </source>
</evidence>
<dbReference type="PROSITE" id="PS51900">
    <property type="entry name" value="CB"/>
    <property type="match status" value="1"/>
</dbReference>
<keyword evidence="7" id="KW-0233">DNA recombination</keyword>
<dbReference type="PANTHER" id="PTHR30349:SF77">
    <property type="entry name" value="TYROSINE RECOMBINASE XERC"/>
    <property type="match status" value="1"/>
</dbReference>
<comment type="caution">
    <text evidence="12">The sequence shown here is derived from an EMBL/GenBank/DDBJ whole genome shotgun (WGS) entry which is preliminary data.</text>
</comment>
<dbReference type="GO" id="GO:0051301">
    <property type="term" value="P:cell division"/>
    <property type="evidence" value="ECO:0007669"/>
    <property type="project" value="UniProtKB-KW"/>
</dbReference>
<dbReference type="AlphaFoldDB" id="A0A2N3LGH6"/>
<evidence type="ECO:0000313" key="13">
    <source>
        <dbReference type="Proteomes" id="UP000233440"/>
    </source>
</evidence>
<keyword evidence="2" id="KW-0963">Cytoplasm</keyword>
<feature type="domain" description="Core-binding (CB)" evidence="11">
    <location>
        <begin position="6"/>
        <end position="90"/>
    </location>
</feature>